<sequence length="626" mass="68778">MSLFYLIPLLPFLGFAINGLAFPKLSKTVAGIIGTIPPLVAFALSLQLFLNFDGQAQIYTLAEWIKVGTLSIPFEFQVDQLSLLMLLIITGVGTLIHVYSMGYMAHDAGFGKFFAFLNLFIFFMLILVLGANFTVLFIGWEGVGLCSYLLIGFWNQKNSYGDAARKAFIMNRIGDLGFLVGIFLLIQNFNTTNYQVIFQEIASGNVPENVGLIAFCLFIGAMGKSAQIPLFTWLPDAMAGPTPVSALIHAATMVTAGIYMVIRANVIFELSPEVLHFVGWIGLATALLGAAIGLFQNDIKKVLAYSTVSQLGYMFMGLGASAYTASFFHVMTHAFFKALLFLGAGSVIHAMSDEQDIRKMGGLKSKMPITYITFLLGTIAIAGIPPFAGFFSKDEILAHLYHHDFAMWCLAIVGSALTSFYMFRVFILTFFGDFRGTEAQAHHLHESPLSMTFPLIVLALLSVIGGLINLPHFARGNEFLAHWLAPILPATGEAAEVSFLSLEMGAPLLAAFLPAFFAIYLFGVQKSVPASDESITGIQKVIYNKFYIDELYDMIIVKPMTILGNFCFQVVEFLVIDLIVEGVGRIVTYASTEFRRIQTGNVGYYIFIMVISIAVILAVSLRTWIL</sequence>
<name>A0ABU3TSK7_9BACT</name>
<feature type="transmembrane region" description="Helical" evidence="6">
    <location>
        <begin position="327"/>
        <end position="348"/>
    </location>
</feature>
<dbReference type="Pfam" id="PF00361">
    <property type="entry name" value="Proton_antipo_M"/>
    <property type="match status" value="1"/>
</dbReference>
<evidence type="ECO:0000256" key="2">
    <source>
        <dbReference type="ARBA" id="ARBA00022692"/>
    </source>
</evidence>
<dbReference type="PRINTS" id="PR01435">
    <property type="entry name" value="NPOXDRDTASE5"/>
</dbReference>
<feature type="transmembrane region" description="Helical" evidence="6">
    <location>
        <begin position="504"/>
        <end position="523"/>
    </location>
</feature>
<dbReference type="NCBIfam" id="TIGR01974">
    <property type="entry name" value="NDH_I_L"/>
    <property type="match status" value="1"/>
</dbReference>
<reference evidence="9 10" key="1">
    <citation type="submission" date="2023-09" db="EMBL/GenBank/DDBJ databases">
        <title>Aquirufa genomes.</title>
        <authorList>
            <person name="Pitt A."/>
        </authorList>
    </citation>
    <scope>NUCLEOTIDE SEQUENCE [LARGE SCALE GENOMIC DNA]</scope>
    <source>
        <strain evidence="9 10">LEOWEIH-7C</strain>
    </source>
</reference>
<feature type="transmembrane region" description="Helical" evidence="6">
    <location>
        <begin position="274"/>
        <end position="295"/>
    </location>
</feature>
<dbReference type="PANTHER" id="PTHR42829:SF2">
    <property type="entry name" value="NADH-UBIQUINONE OXIDOREDUCTASE CHAIN 5"/>
    <property type="match status" value="1"/>
</dbReference>
<dbReference type="InterPro" id="IPR001750">
    <property type="entry name" value="ND/Mrp_TM"/>
</dbReference>
<accession>A0ABU3TSK7</accession>
<evidence type="ECO:0000259" key="7">
    <source>
        <dbReference type="Pfam" id="PF00361"/>
    </source>
</evidence>
<evidence type="ECO:0000256" key="3">
    <source>
        <dbReference type="ARBA" id="ARBA00022989"/>
    </source>
</evidence>
<keyword evidence="3 6" id="KW-1133">Transmembrane helix</keyword>
<dbReference type="Proteomes" id="UP001249959">
    <property type="component" value="Unassembled WGS sequence"/>
</dbReference>
<feature type="transmembrane region" description="Helical" evidence="6">
    <location>
        <begin position="210"/>
        <end position="234"/>
    </location>
</feature>
<feature type="transmembrane region" description="Helical" evidence="6">
    <location>
        <begin position="81"/>
        <end position="101"/>
    </location>
</feature>
<evidence type="ECO:0000256" key="4">
    <source>
        <dbReference type="ARBA" id="ARBA00023136"/>
    </source>
</evidence>
<feature type="transmembrane region" description="Helical" evidence="6">
    <location>
        <begin position="29"/>
        <end position="50"/>
    </location>
</feature>
<dbReference type="Pfam" id="PF00662">
    <property type="entry name" value="Proton_antipo_N"/>
    <property type="match status" value="1"/>
</dbReference>
<proteinExistence type="predicted"/>
<keyword evidence="2 5" id="KW-0812">Transmembrane</keyword>
<dbReference type="InterPro" id="IPR001516">
    <property type="entry name" value="Proton_antipo_N"/>
</dbReference>
<feature type="transmembrane region" description="Helical" evidence="6">
    <location>
        <begin position="302"/>
        <end position="321"/>
    </location>
</feature>
<protein>
    <submittedName>
        <fullName evidence="9">NADH-quinone oxidoreductase subunit L</fullName>
    </submittedName>
</protein>
<evidence type="ECO:0000256" key="6">
    <source>
        <dbReference type="SAM" id="Phobius"/>
    </source>
</evidence>
<feature type="transmembrane region" description="Helical" evidence="6">
    <location>
        <begin position="369"/>
        <end position="390"/>
    </location>
</feature>
<dbReference type="InterPro" id="IPR018393">
    <property type="entry name" value="NADHpl_OxRdtase_5_subgr"/>
</dbReference>
<organism evidence="9 10">
    <name type="scientific">Aquirufa regiilacus</name>
    <dbReference type="NCBI Taxonomy" id="3024868"/>
    <lineage>
        <taxon>Bacteria</taxon>
        <taxon>Pseudomonadati</taxon>
        <taxon>Bacteroidota</taxon>
        <taxon>Cytophagia</taxon>
        <taxon>Cytophagales</taxon>
        <taxon>Flectobacillaceae</taxon>
        <taxon>Aquirufa</taxon>
    </lineage>
</organism>
<feature type="transmembrane region" description="Helical" evidence="6">
    <location>
        <begin position="176"/>
        <end position="198"/>
    </location>
</feature>
<gene>
    <name evidence="9" type="primary">nuoL</name>
    <name evidence="9" type="ORF">PQG45_07335</name>
</gene>
<evidence type="ECO:0000256" key="1">
    <source>
        <dbReference type="ARBA" id="ARBA00004127"/>
    </source>
</evidence>
<dbReference type="PRINTS" id="PR01434">
    <property type="entry name" value="NADHDHGNASE5"/>
</dbReference>
<dbReference type="EMBL" id="JAVNWW010000002">
    <property type="protein sequence ID" value="MDU0808844.1"/>
    <property type="molecule type" value="Genomic_DNA"/>
</dbReference>
<comment type="caution">
    <text evidence="9">The sequence shown here is derived from an EMBL/GenBank/DDBJ whole genome shotgun (WGS) entry which is preliminary data.</text>
</comment>
<feature type="transmembrane region" description="Helical" evidence="6">
    <location>
        <begin position="602"/>
        <end position="625"/>
    </location>
</feature>
<comment type="subcellular location">
    <subcellularLocation>
        <location evidence="1">Endomembrane system</location>
        <topology evidence="1">Multi-pass membrane protein</topology>
    </subcellularLocation>
    <subcellularLocation>
        <location evidence="5">Membrane</location>
        <topology evidence="5">Multi-pass membrane protein</topology>
    </subcellularLocation>
</comment>
<dbReference type="NCBIfam" id="NF005141">
    <property type="entry name" value="PRK06590.1"/>
    <property type="match status" value="1"/>
</dbReference>
<feature type="domain" description="NADH:quinone oxidoreductase/Mrp antiporter transmembrane" evidence="7">
    <location>
        <begin position="132"/>
        <end position="418"/>
    </location>
</feature>
<feature type="transmembrane region" description="Helical" evidence="6">
    <location>
        <begin position="113"/>
        <end position="131"/>
    </location>
</feature>
<feature type="transmembrane region" description="Helical" evidence="6">
    <location>
        <begin position="137"/>
        <end position="155"/>
    </location>
</feature>
<evidence type="ECO:0000259" key="8">
    <source>
        <dbReference type="Pfam" id="PF00662"/>
    </source>
</evidence>
<dbReference type="Gene3D" id="1.20.5.2700">
    <property type="match status" value="1"/>
</dbReference>
<feature type="transmembrane region" description="Helical" evidence="6">
    <location>
        <begin position="6"/>
        <end position="22"/>
    </location>
</feature>
<feature type="transmembrane region" description="Helical" evidence="6">
    <location>
        <begin position="246"/>
        <end position="268"/>
    </location>
</feature>
<evidence type="ECO:0000313" key="10">
    <source>
        <dbReference type="Proteomes" id="UP001249959"/>
    </source>
</evidence>
<keyword evidence="10" id="KW-1185">Reference proteome</keyword>
<evidence type="ECO:0000313" key="9">
    <source>
        <dbReference type="EMBL" id="MDU0808844.1"/>
    </source>
</evidence>
<evidence type="ECO:0000256" key="5">
    <source>
        <dbReference type="RuleBase" id="RU000320"/>
    </source>
</evidence>
<dbReference type="RefSeq" id="WP_316070577.1">
    <property type="nucleotide sequence ID" value="NZ_JAVNWW010000002.1"/>
</dbReference>
<keyword evidence="4 6" id="KW-0472">Membrane</keyword>
<feature type="transmembrane region" description="Helical" evidence="6">
    <location>
        <begin position="405"/>
        <end position="431"/>
    </location>
</feature>
<feature type="transmembrane region" description="Helical" evidence="6">
    <location>
        <begin position="452"/>
        <end position="474"/>
    </location>
</feature>
<feature type="domain" description="NADH-Ubiquinone oxidoreductase (complex I) chain 5 N-terminal" evidence="8">
    <location>
        <begin position="64"/>
        <end position="114"/>
    </location>
</feature>
<dbReference type="PANTHER" id="PTHR42829">
    <property type="entry name" value="NADH-UBIQUINONE OXIDOREDUCTASE CHAIN 5"/>
    <property type="match status" value="1"/>
</dbReference>
<dbReference type="InterPro" id="IPR003945">
    <property type="entry name" value="NU5C-like"/>
</dbReference>